<feature type="compositionally biased region" description="Basic and acidic residues" evidence="1">
    <location>
        <begin position="436"/>
        <end position="447"/>
    </location>
</feature>
<reference evidence="4" key="2">
    <citation type="submission" date="2021-02" db="EMBL/GenBank/DDBJ databases">
        <title>Aspergillus chevalieri M1 genome sequence.</title>
        <authorList>
            <person name="Kadooka C."/>
            <person name="Mori K."/>
            <person name="Futagami T."/>
        </authorList>
    </citation>
    <scope>NUCLEOTIDE SEQUENCE</scope>
    <source>
        <strain evidence="4">M1</strain>
    </source>
</reference>
<name>A0A7R7VY32_ASPCH</name>
<feature type="region of interest" description="Disordered" evidence="1">
    <location>
        <begin position="905"/>
        <end position="952"/>
    </location>
</feature>
<dbReference type="RefSeq" id="XP_043141348.1">
    <property type="nucleotide sequence ID" value="XM_043284138.1"/>
</dbReference>
<feature type="compositionally biased region" description="Basic and acidic residues" evidence="1">
    <location>
        <begin position="914"/>
        <end position="926"/>
    </location>
</feature>
<evidence type="ECO:0000313" key="4">
    <source>
        <dbReference type="EMBL" id="BCR92835.1"/>
    </source>
</evidence>
<protein>
    <submittedName>
        <fullName evidence="4">Uncharacterized protein</fullName>
    </submittedName>
</protein>
<dbReference type="EMBL" id="AP024423">
    <property type="protein sequence ID" value="BCR92835.1"/>
    <property type="molecule type" value="Genomic_DNA"/>
</dbReference>
<sequence length="996" mass="109477">MRLTDLVPSLASVAFLGTTVSAFGRHAAHEGLLQIPPAFAKDGVVMYPALHPEHDHTDLHHLVPEITKSMHYSQEGHRPALHGSKHAHMEAIFSHHTVILDHSSHIEDVSCTSDHIKVCFKTPEARDTVKKSWKEISSDEFNLATYHINCGHLHGESRSFFRASKPTWQDDCVTVSTTFLDEKEALHGGELSWGTYTSPHLVKRERVKGHARVSKPEQIVMDGSGGDEVVDLTKNASALHEFFGPVVQVDTDIPDSGTQGGGFMDYEGDLVKRGLFSWLVDAFEALIGLIRTSIEVQIAVIKVCASVMIQYAATAVKLLLVPFGVPFDQEYHVDFPFKFYIPSAFAIGTSIEAAVAKGLSEIEVINRVADLIYAKQGGSIAVNCAHCGTQGHFQFEGKLAFSIATGLSKAQISLINAEPFVIEAVFGITPQGRALPEGHDVPGPDGKKSKKGFRTTASAPIKPIPLGPWSIPTLLTIGPQLVVEPQISAYVDSKVNIEVGPRFTVSTGNVTFDALNPDNNVAYGWEPKFEWVFDANGNIVATGDMALQVGIEMALDVLSSTFKLSAGIYTAPSAYFTAEYSNGQGKKCDNGVELRIGAKNRVYAQLLDKAFEQKGKREFEFPELTSVFADKGLGCLSSDGWDPDKVEEFQLLKGGVFNTHLGREVSSFFNDMLATDQNRTVTDPDRIETGVKYAHAVKQKNEKGEVRKMPETHGFRVIQDSELKTTLVSGTDGFIYATDSQYDHDISAPWGSIDVTKEQFNYDVFGRVLHFNASRLREDPDINMVELGVSPSEKMPKGLEAASFKAIKTENGTETFAIALNTTRLHPDEAVKEWVWYPTVCQIPHSGLQLYATRYLVTEEGSARTVENAGNAHWIDAGVLIDAWESNREYRSDFDKLGLKHLTKKGRKRHGKKHQFEFDGEGEAKSRGRAGAKKQHKQQKQHGKKVKVEKDRYKRCRTVRLISDLKNRGNGSLVSNAVQDVANVGDAAVGAATGAN</sequence>
<evidence type="ECO:0000313" key="5">
    <source>
        <dbReference type="Proteomes" id="UP000637239"/>
    </source>
</evidence>
<dbReference type="AlphaFoldDB" id="A0A7R7VY32"/>
<evidence type="ECO:0000256" key="1">
    <source>
        <dbReference type="SAM" id="MobiDB-lite"/>
    </source>
</evidence>
<feature type="compositionally biased region" description="Basic residues" evidence="1">
    <location>
        <begin position="927"/>
        <end position="945"/>
    </location>
</feature>
<dbReference type="KEGG" id="ache:ACHE_80735S"/>
<dbReference type="Proteomes" id="UP000637239">
    <property type="component" value="Chromosome 8"/>
</dbReference>
<organism evidence="4 5">
    <name type="scientific">Aspergillus chevalieri</name>
    <name type="common">Eurotium chevalieri</name>
    <dbReference type="NCBI Taxonomy" id="182096"/>
    <lineage>
        <taxon>Eukaryota</taxon>
        <taxon>Fungi</taxon>
        <taxon>Dikarya</taxon>
        <taxon>Ascomycota</taxon>
        <taxon>Pezizomycotina</taxon>
        <taxon>Eurotiomycetes</taxon>
        <taxon>Eurotiomycetidae</taxon>
        <taxon>Eurotiales</taxon>
        <taxon>Aspergillaceae</taxon>
        <taxon>Aspergillus</taxon>
        <taxon>Aspergillus subgen. Aspergillus</taxon>
    </lineage>
</organism>
<keyword evidence="5" id="KW-1185">Reference proteome</keyword>
<proteinExistence type="predicted"/>
<dbReference type="InterPro" id="IPR054293">
    <property type="entry name" value="DUF7029"/>
</dbReference>
<gene>
    <name evidence="4" type="ORF">ACHE_80735S</name>
</gene>
<reference evidence="4" key="1">
    <citation type="submission" date="2021-01" db="EMBL/GenBank/DDBJ databases">
        <authorList>
            <consortium name="Aspergillus chevalieri M1 genome sequencing consortium"/>
            <person name="Kazuki M."/>
            <person name="Futagami T."/>
        </authorList>
    </citation>
    <scope>NUCLEOTIDE SEQUENCE</scope>
    <source>
        <strain evidence="4">M1</strain>
    </source>
</reference>
<evidence type="ECO:0000259" key="2">
    <source>
        <dbReference type="Pfam" id="PF22974"/>
    </source>
</evidence>
<dbReference type="Pfam" id="PF22974">
    <property type="entry name" value="DUF7029"/>
    <property type="match status" value="1"/>
</dbReference>
<dbReference type="Pfam" id="PF23865">
    <property type="entry name" value="DUF7223"/>
    <property type="match status" value="1"/>
</dbReference>
<feature type="domain" description="DUF7029" evidence="2">
    <location>
        <begin position="93"/>
        <end position="178"/>
    </location>
</feature>
<feature type="domain" description="DUF7223" evidence="3">
    <location>
        <begin position="377"/>
        <end position="592"/>
    </location>
</feature>
<feature type="region of interest" description="Disordered" evidence="1">
    <location>
        <begin position="433"/>
        <end position="453"/>
    </location>
</feature>
<dbReference type="GeneID" id="66987184"/>
<evidence type="ECO:0000259" key="3">
    <source>
        <dbReference type="Pfam" id="PF23865"/>
    </source>
</evidence>
<accession>A0A7R7VY32</accession>
<dbReference type="InterPro" id="IPR055647">
    <property type="entry name" value="DUF7223"/>
</dbReference>